<dbReference type="PANTHER" id="PTHR43553:SF11">
    <property type="entry name" value="ABC TRANSPORTER ATP-BINDING_PERMEASE PROTEIN YOJI"/>
    <property type="match status" value="1"/>
</dbReference>
<keyword evidence="3 5" id="KW-0067">ATP-binding</keyword>
<keyword evidence="1" id="KW-0813">Transport</keyword>
<dbReference type="SUPFAM" id="SSF52540">
    <property type="entry name" value="P-loop containing nucleoside triphosphate hydrolases"/>
    <property type="match status" value="1"/>
</dbReference>
<dbReference type="InterPro" id="IPR050095">
    <property type="entry name" value="ECF_ABC_transporter_ATP-bd"/>
</dbReference>
<gene>
    <name evidence="5" type="ORF">JHL17_32630</name>
</gene>
<dbReference type="Gene3D" id="3.40.50.300">
    <property type="entry name" value="P-loop containing nucleotide triphosphate hydrolases"/>
    <property type="match status" value="1"/>
</dbReference>
<evidence type="ECO:0000256" key="1">
    <source>
        <dbReference type="ARBA" id="ARBA00022448"/>
    </source>
</evidence>
<dbReference type="InterPro" id="IPR003439">
    <property type="entry name" value="ABC_transporter-like_ATP-bd"/>
</dbReference>
<name>A0ABS1FFE4_9PROT</name>
<organism evidence="5 6">
    <name type="scientific">Azospirillum endophyticum</name>
    <dbReference type="NCBI Taxonomy" id="2800326"/>
    <lineage>
        <taxon>Bacteria</taxon>
        <taxon>Pseudomonadati</taxon>
        <taxon>Pseudomonadota</taxon>
        <taxon>Alphaproteobacteria</taxon>
        <taxon>Rhodospirillales</taxon>
        <taxon>Azospirillaceae</taxon>
        <taxon>Azospirillum</taxon>
    </lineage>
</organism>
<dbReference type="Proteomes" id="UP000652760">
    <property type="component" value="Unassembled WGS sequence"/>
</dbReference>
<evidence type="ECO:0000313" key="5">
    <source>
        <dbReference type="EMBL" id="MBK1842153.1"/>
    </source>
</evidence>
<feature type="domain" description="ABC transporter" evidence="4">
    <location>
        <begin position="3"/>
        <end position="98"/>
    </location>
</feature>
<keyword evidence="2" id="KW-0547">Nucleotide-binding</keyword>
<dbReference type="GO" id="GO:0005524">
    <property type="term" value="F:ATP binding"/>
    <property type="evidence" value="ECO:0007669"/>
    <property type="project" value="UniProtKB-KW"/>
</dbReference>
<reference evidence="6" key="1">
    <citation type="submission" date="2021-01" db="EMBL/GenBank/DDBJ databases">
        <title>Genome public.</title>
        <authorList>
            <person name="Liu C."/>
            <person name="Sun Q."/>
        </authorList>
    </citation>
    <scope>NUCLEOTIDE SEQUENCE [LARGE SCALE GENOMIC DNA]</scope>
    <source>
        <strain evidence="6">YIM B02556</strain>
    </source>
</reference>
<protein>
    <submittedName>
        <fullName evidence="5">ATP-binding cassette domain-containing protein</fullName>
    </submittedName>
</protein>
<evidence type="ECO:0000313" key="6">
    <source>
        <dbReference type="Proteomes" id="UP000652760"/>
    </source>
</evidence>
<comment type="caution">
    <text evidence="5">The sequence shown here is derived from an EMBL/GenBank/DDBJ whole genome shotgun (WGS) entry which is preliminary data.</text>
</comment>
<evidence type="ECO:0000256" key="3">
    <source>
        <dbReference type="ARBA" id="ARBA00022840"/>
    </source>
</evidence>
<evidence type="ECO:0000256" key="2">
    <source>
        <dbReference type="ARBA" id="ARBA00022741"/>
    </source>
</evidence>
<dbReference type="CDD" id="cd00267">
    <property type="entry name" value="ABC_ATPase"/>
    <property type="match status" value="1"/>
</dbReference>
<sequence>MRFAGRAITTAERDWYRQHVAVILGDLHLFRQALAADGETPSMEAADRPLRLLALDGKVQLAGGAWSTVSLSQGQRKRLALIAGILENKSILILDEWAADQDPEFRRIFYTGILPLLEEQGKTIIAITHDDHYFISTSRIPSTRWRAAC</sequence>
<dbReference type="PANTHER" id="PTHR43553">
    <property type="entry name" value="HEAVY METAL TRANSPORTER"/>
    <property type="match status" value="1"/>
</dbReference>
<keyword evidence="6" id="KW-1185">Reference proteome</keyword>
<accession>A0ABS1FFE4</accession>
<dbReference type="EMBL" id="JAENHM010000081">
    <property type="protein sequence ID" value="MBK1842153.1"/>
    <property type="molecule type" value="Genomic_DNA"/>
</dbReference>
<evidence type="ECO:0000259" key="4">
    <source>
        <dbReference type="Pfam" id="PF00005"/>
    </source>
</evidence>
<dbReference type="InterPro" id="IPR027417">
    <property type="entry name" value="P-loop_NTPase"/>
</dbReference>
<dbReference type="Pfam" id="PF00005">
    <property type="entry name" value="ABC_tran"/>
    <property type="match status" value="1"/>
</dbReference>
<proteinExistence type="predicted"/>